<protein>
    <submittedName>
        <fullName evidence="2">Uncharacterized conserved protein, contains FIST_N domain</fullName>
    </submittedName>
</protein>
<dbReference type="Proteomes" id="UP000198838">
    <property type="component" value="Unassembled WGS sequence"/>
</dbReference>
<organism evidence="2 3">
    <name type="scientific">Acetitomaculum ruminis DSM 5522</name>
    <dbReference type="NCBI Taxonomy" id="1120918"/>
    <lineage>
        <taxon>Bacteria</taxon>
        <taxon>Bacillati</taxon>
        <taxon>Bacillota</taxon>
        <taxon>Clostridia</taxon>
        <taxon>Lachnospirales</taxon>
        <taxon>Lachnospiraceae</taxon>
        <taxon>Acetitomaculum</taxon>
    </lineage>
</organism>
<dbReference type="InterPro" id="IPR013702">
    <property type="entry name" value="FIST_domain_N"/>
</dbReference>
<dbReference type="RefSeq" id="WP_177205622.1">
    <property type="nucleotide sequence ID" value="NZ_FOJY01000011.1"/>
</dbReference>
<gene>
    <name evidence="2" type="ORF">SAMN05216249_11180</name>
</gene>
<dbReference type="STRING" id="1120918.SAMN05216249_11180"/>
<evidence type="ECO:0000313" key="3">
    <source>
        <dbReference type="Proteomes" id="UP000198838"/>
    </source>
</evidence>
<evidence type="ECO:0000259" key="1">
    <source>
        <dbReference type="Pfam" id="PF08495"/>
    </source>
</evidence>
<keyword evidence="3" id="KW-1185">Reference proteome</keyword>
<accession>A0A1I0YUY5</accession>
<proteinExistence type="predicted"/>
<evidence type="ECO:0000313" key="2">
    <source>
        <dbReference type="EMBL" id="SFB17094.1"/>
    </source>
</evidence>
<reference evidence="2 3" key="1">
    <citation type="submission" date="2016-10" db="EMBL/GenBank/DDBJ databases">
        <authorList>
            <person name="de Groot N.N."/>
        </authorList>
    </citation>
    <scope>NUCLEOTIDE SEQUENCE [LARGE SCALE GENOMIC DNA]</scope>
    <source>
        <strain evidence="2 3">DSM 5522</strain>
    </source>
</reference>
<dbReference type="EMBL" id="FOJY01000011">
    <property type="protein sequence ID" value="SFB17094.1"/>
    <property type="molecule type" value="Genomic_DNA"/>
</dbReference>
<name>A0A1I0YUY5_9FIRM</name>
<dbReference type="AlphaFoldDB" id="A0A1I0YUY5"/>
<sequence length="364" mass="40614">MQIKIGFSEKADVKAAVEEATSGISSVKGLLFQCDHKAIKEVAKLLSQKYPKVPLIGAGGATYYKTSVSTKGLMVLAFGSDSEIKAGILRHLSTVPLYDIADFYDAAKDIKAGKENTVCLEYCTNNEEKLVSTMNVVLENTTIPLLGGTVYGYPENTKPVVCFDGKLYEDACCWIIIKNKSGNIRTYKENIYGFREDGKLHFATKVNVEKRELIQLDNRPMKEVYAQEMGVSKEEVVGCVFEHPLGRIVGDDLYIISQYEDAASGGVITYKQVNDNDSIAFLELKDYEKINEETLKQIEKENSKISLVFSINCAFRHILFEEKGYTSQFLTNMSKLGPHIGGMFGGEQYIKQHVNQTMICAVFE</sequence>
<dbReference type="Pfam" id="PF08495">
    <property type="entry name" value="FIST"/>
    <property type="match status" value="1"/>
</dbReference>
<feature type="domain" description="FIST" evidence="1">
    <location>
        <begin position="30"/>
        <end position="219"/>
    </location>
</feature>